<dbReference type="SUPFAM" id="SSF54637">
    <property type="entry name" value="Thioesterase/thiol ester dehydrase-isomerase"/>
    <property type="match status" value="1"/>
</dbReference>
<evidence type="ECO:0000256" key="1">
    <source>
        <dbReference type="SAM" id="MobiDB-lite"/>
    </source>
</evidence>
<organism evidence="2 3">
    <name type="scientific">Microbispora amethystogenes</name>
    <dbReference type="NCBI Taxonomy" id="1427754"/>
    <lineage>
        <taxon>Bacteria</taxon>
        <taxon>Bacillati</taxon>
        <taxon>Actinomycetota</taxon>
        <taxon>Actinomycetes</taxon>
        <taxon>Streptosporangiales</taxon>
        <taxon>Streptosporangiaceae</taxon>
        <taxon>Microbispora</taxon>
    </lineage>
</organism>
<feature type="region of interest" description="Disordered" evidence="1">
    <location>
        <begin position="129"/>
        <end position="160"/>
    </location>
</feature>
<dbReference type="Proteomes" id="UP000651728">
    <property type="component" value="Unassembled WGS sequence"/>
</dbReference>
<proteinExistence type="predicted"/>
<evidence type="ECO:0000313" key="2">
    <source>
        <dbReference type="EMBL" id="GIH35818.1"/>
    </source>
</evidence>
<dbReference type="CDD" id="cd00586">
    <property type="entry name" value="4HBT"/>
    <property type="match status" value="1"/>
</dbReference>
<dbReference type="InterPro" id="IPR029069">
    <property type="entry name" value="HotDog_dom_sf"/>
</dbReference>
<keyword evidence="3" id="KW-1185">Reference proteome</keyword>
<protein>
    <submittedName>
        <fullName evidence="2">4-hydroxybenzoyl-CoA thioesterase</fullName>
    </submittedName>
</protein>
<sequence length="160" mass="18346">MNDDKGNGMETYFEYRHTVGFEETNLVGNVYYVNYLRWQGRCREMFLKERAPAVLEELRDDLKLFTLRVDCEFFAEITAFDELSIRMRLVDLAQTQLEFAFDYVRQDPGGGETLVARGRQRVACMRGPNSRTVPSRVPESLTRALDPYAHPAPAPAGRAS</sequence>
<dbReference type="Gene3D" id="3.10.129.10">
    <property type="entry name" value="Hotdog Thioesterase"/>
    <property type="match status" value="1"/>
</dbReference>
<dbReference type="Pfam" id="PF13279">
    <property type="entry name" value="4HBT_2"/>
    <property type="match status" value="1"/>
</dbReference>
<dbReference type="EMBL" id="BOOB01000050">
    <property type="protein sequence ID" value="GIH35818.1"/>
    <property type="molecule type" value="Genomic_DNA"/>
</dbReference>
<comment type="caution">
    <text evidence="2">The sequence shown here is derived from an EMBL/GenBank/DDBJ whole genome shotgun (WGS) entry which is preliminary data.</text>
</comment>
<dbReference type="RefSeq" id="WP_239101724.1">
    <property type="nucleotide sequence ID" value="NZ_BAABEJ010000004.1"/>
</dbReference>
<reference evidence="2 3" key="1">
    <citation type="submission" date="2021-01" db="EMBL/GenBank/DDBJ databases">
        <title>Whole genome shotgun sequence of Microbispora amethystogenes NBRC 101907.</title>
        <authorList>
            <person name="Komaki H."/>
            <person name="Tamura T."/>
        </authorList>
    </citation>
    <scope>NUCLEOTIDE SEQUENCE [LARGE SCALE GENOMIC DNA]</scope>
    <source>
        <strain evidence="2 3">NBRC 101907</strain>
    </source>
</reference>
<evidence type="ECO:0000313" key="3">
    <source>
        <dbReference type="Proteomes" id="UP000651728"/>
    </source>
</evidence>
<name>A0ABQ4FLW5_9ACTN</name>
<gene>
    <name evidence="2" type="ORF">Mam01_59820</name>
</gene>
<accession>A0ABQ4FLW5</accession>